<evidence type="ECO:0000313" key="6">
    <source>
        <dbReference type="Proteomes" id="UP000451233"/>
    </source>
</evidence>
<dbReference type="Gene3D" id="3.40.50.1100">
    <property type="match status" value="2"/>
</dbReference>
<dbReference type="GO" id="GO:0006567">
    <property type="term" value="P:L-threonine catabolic process"/>
    <property type="evidence" value="ECO:0007669"/>
    <property type="project" value="TreeGrafter"/>
</dbReference>
<dbReference type="GO" id="GO:0003941">
    <property type="term" value="F:L-serine ammonia-lyase activity"/>
    <property type="evidence" value="ECO:0007669"/>
    <property type="project" value="TreeGrafter"/>
</dbReference>
<sequence length="395" mass="42325">MYHSPKAGSRLTFLSCSACGKQYDAHHLNTFATCCIKPLLVNYDLRGAPGRHILAGRPGNMWRYREFLPVINEANIVSLGEGFTPVMQVTKAAAEYGLTQVFLKDEAYNPTGSFKARGLSMAISKAKELGVVACIVPTAGNAGGALSAYCAKAGMKATVIMPAITPQIFADECVLHGADVLLLDGLINECGKKAGEISRETGAFDISTLKEPYRIEGKKTMGYEIAEQFNWELPEVIIYPAGGGTGLIGIWKAFIEMKEMGWITGPLPRMIAVQSGNCQPVVKAFDDKRGVSNSYSGPAASVANGLAVPYPFGLDLMLKVLEESGGMALSVTEEEIVAGVREMAIREGLLLCPEGAAVWKAMIKLKGSGILQGAEKVLLINTGSGYKYLDQVMRQ</sequence>
<evidence type="ECO:0000256" key="3">
    <source>
        <dbReference type="ARBA" id="ARBA00023239"/>
    </source>
</evidence>
<proteinExistence type="predicted"/>
<dbReference type="Proteomes" id="UP000451233">
    <property type="component" value="Unassembled WGS sequence"/>
</dbReference>
<feature type="domain" description="Tryptophan synthase beta chain-like PALP" evidence="4">
    <location>
        <begin position="77"/>
        <end position="383"/>
    </location>
</feature>
<dbReference type="GO" id="GO:0004795">
    <property type="term" value="F:threonine synthase activity"/>
    <property type="evidence" value="ECO:0007669"/>
    <property type="project" value="UniProtKB-EC"/>
</dbReference>
<accession>A0A7K1XTB4</accession>
<dbReference type="GO" id="GO:0006565">
    <property type="term" value="P:L-serine catabolic process"/>
    <property type="evidence" value="ECO:0007669"/>
    <property type="project" value="TreeGrafter"/>
</dbReference>
<comment type="caution">
    <text evidence="5">The sequence shown here is derived from an EMBL/GenBank/DDBJ whole genome shotgun (WGS) entry which is preliminary data.</text>
</comment>
<dbReference type="Pfam" id="PF00291">
    <property type="entry name" value="PALP"/>
    <property type="match status" value="1"/>
</dbReference>
<evidence type="ECO:0000256" key="1">
    <source>
        <dbReference type="ARBA" id="ARBA00001933"/>
    </source>
</evidence>
<reference evidence="5 6" key="1">
    <citation type="submission" date="2019-11" db="EMBL/GenBank/DDBJ databases">
        <title>Pedobacter sp. HMF7056 Genome sequencing and assembly.</title>
        <authorList>
            <person name="Kang H."/>
            <person name="Kim H."/>
            <person name="Joh K."/>
        </authorList>
    </citation>
    <scope>NUCLEOTIDE SEQUENCE [LARGE SCALE GENOMIC DNA]</scope>
    <source>
        <strain evidence="5 6">HMF7056</strain>
    </source>
</reference>
<keyword evidence="6" id="KW-1185">Reference proteome</keyword>
<dbReference type="InterPro" id="IPR000634">
    <property type="entry name" value="Ser/Thr_deHydtase_PyrdxlP-BS"/>
</dbReference>
<evidence type="ECO:0000256" key="2">
    <source>
        <dbReference type="ARBA" id="ARBA00022898"/>
    </source>
</evidence>
<dbReference type="InterPro" id="IPR036052">
    <property type="entry name" value="TrpB-like_PALP_sf"/>
</dbReference>
<comment type="cofactor">
    <cofactor evidence="1">
        <name>pyridoxal 5'-phosphate</name>
        <dbReference type="ChEBI" id="CHEBI:597326"/>
    </cofactor>
</comment>
<dbReference type="NCBIfam" id="NF006050">
    <property type="entry name" value="PRK08197.1"/>
    <property type="match status" value="1"/>
</dbReference>
<dbReference type="GO" id="GO:0030170">
    <property type="term" value="F:pyridoxal phosphate binding"/>
    <property type="evidence" value="ECO:0007669"/>
    <property type="project" value="InterPro"/>
</dbReference>
<dbReference type="CDD" id="cd01563">
    <property type="entry name" value="Thr-synth_1"/>
    <property type="match status" value="1"/>
</dbReference>
<keyword evidence="2" id="KW-0663">Pyridoxal phosphate</keyword>
<keyword evidence="3 5" id="KW-0456">Lyase</keyword>
<dbReference type="AlphaFoldDB" id="A0A7K1XTB4"/>
<dbReference type="RefSeq" id="WP_160905236.1">
    <property type="nucleotide sequence ID" value="NZ_WVHS01000001.1"/>
</dbReference>
<dbReference type="SUPFAM" id="SSF53686">
    <property type="entry name" value="Tryptophan synthase beta subunit-like PLP-dependent enzymes"/>
    <property type="match status" value="1"/>
</dbReference>
<protein>
    <submittedName>
        <fullName evidence="5">Threonine synthase</fullName>
        <ecNumber evidence="5">4.2.3.1</ecNumber>
    </submittedName>
</protein>
<dbReference type="EMBL" id="WVHS01000001">
    <property type="protein sequence ID" value="MXV14251.1"/>
    <property type="molecule type" value="Genomic_DNA"/>
</dbReference>
<dbReference type="PANTHER" id="PTHR48078">
    <property type="entry name" value="THREONINE DEHYDRATASE, MITOCHONDRIAL-RELATED"/>
    <property type="match status" value="1"/>
</dbReference>
<evidence type="ECO:0000313" key="5">
    <source>
        <dbReference type="EMBL" id="MXV14251.1"/>
    </source>
</evidence>
<dbReference type="GO" id="GO:0009097">
    <property type="term" value="P:isoleucine biosynthetic process"/>
    <property type="evidence" value="ECO:0007669"/>
    <property type="project" value="TreeGrafter"/>
</dbReference>
<dbReference type="GO" id="GO:0004794">
    <property type="term" value="F:threonine deaminase activity"/>
    <property type="evidence" value="ECO:0007669"/>
    <property type="project" value="TreeGrafter"/>
</dbReference>
<dbReference type="PROSITE" id="PS00165">
    <property type="entry name" value="DEHYDRATASE_SER_THR"/>
    <property type="match status" value="1"/>
</dbReference>
<name>A0A7K1XTB4_9SPHI</name>
<dbReference type="EC" id="4.2.3.1" evidence="5"/>
<organism evidence="5 6">
    <name type="scientific">Hufsiella ginkgonis</name>
    <dbReference type="NCBI Taxonomy" id="2695274"/>
    <lineage>
        <taxon>Bacteria</taxon>
        <taxon>Pseudomonadati</taxon>
        <taxon>Bacteroidota</taxon>
        <taxon>Sphingobacteriia</taxon>
        <taxon>Sphingobacteriales</taxon>
        <taxon>Sphingobacteriaceae</taxon>
        <taxon>Hufsiella</taxon>
    </lineage>
</organism>
<evidence type="ECO:0000259" key="4">
    <source>
        <dbReference type="Pfam" id="PF00291"/>
    </source>
</evidence>
<gene>
    <name evidence="5" type="ORF">GS398_02995</name>
</gene>
<dbReference type="InterPro" id="IPR001926">
    <property type="entry name" value="TrpB-like_PALP"/>
</dbReference>
<dbReference type="PANTHER" id="PTHR48078:SF6">
    <property type="entry name" value="L-THREONINE DEHYDRATASE CATABOLIC TDCB"/>
    <property type="match status" value="1"/>
</dbReference>
<dbReference type="InterPro" id="IPR050147">
    <property type="entry name" value="Ser/Thr_Dehydratase"/>
</dbReference>